<dbReference type="GO" id="GO:0008784">
    <property type="term" value="F:alanine racemase activity"/>
    <property type="evidence" value="ECO:0007669"/>
    <property type="project" value="UniProtKB-EC"/>
</dbReference>
<dbReference type="Proteomes" id="UP001607157">
    <property type="component" value="Unassembled WGS sequence"/>
</dbReference>
<dbReference type="EC" id="5.1.1.1" evidence="4 7"/>
<name>A0ABW7I4P4_9RHOB</name>
<organism evidence="9 10">
    <name type="scientific">Roseovarius aquimarinus</name>
    <dbReference type="NCBI Taxonomy" id="1229156"/>
    <lineage>
        <taxon>Bacteria</taxon>
        <taxon>Pseudomonadati</taxon>
        <taxon>Pseudomonadota</taxon>
        <taxon>Alphaproteobacteria</taxon>
        <taxon>Rhodobacterales</taxon>
        <taxon>Roseobacteraceae</taxon>
        <taxon>Roseovarius</taxon>
    </lineage>
</organism>
<keyword evidence="5 7" id="KW-0663">Pyridoxal phosphate</keyword>
<dbReference type="Pfam" id="PF00842">
    <property type="entry name" value="Ala_racemase_C"/>
    <property type="match status" value="1"/>
</dbReference>
<comment type="similarity">
    <text evidence="3 7">Belongs to the alanine racemase family.</text>
</comment>
<feature type="domain" description="Alanine racemase C-terminal" evidence="8">
    <location>
        <begin position="221"/>
        <end position="343"/>
    </location>
</feature>
<proteinExistence type="inferred from homology"/>
<protein>
    <recommendedName>
        <fullName evidence="4 7">Alanine racemase</fullName>
        <ecNumber evidence="4 7">5.1.1.1</ecNumber>
    </recommendedName>
</protein>
<dbReference type="Gene3D" id="2.40.37.10">
    <property type="entry name" value="Lyase, Ornithine Decarboxylase, Chain A, domain 1"/>
    <property type="match status" value="1"/>
</dbReference>
<evidence type="ECO:0000256" key="3">
    <source>
        <dbReference type="ARBA" id="ARBA00007880"/>
    </source>
</evidence>
<gene>
    <name evidence="9" type="primary">alr</name>
    <name evidence="9" type="ORF">ACGRVM_02560</name>
</gene>
<dbReference type="SUPFAM" id="SSF50621">
    <property type="entry name" value="Alanine racemase C-terminal domain-like"/>
    <property type="match status" value="1"/>
</dbReference>
<dbReference type="PANTHER" id="PTHR30511">
    <property type="entry name" value="ALANINE RACEMASE"/>
    <property type="match status" value="1"/>
</dbReference>
<accession>A0ABW7I4P4</accession>
<dbReference type="InterPro" id="IPR011079">
    <property type="entry name" value="Ala_racemase_C"/>
</dbReference>
<evidence type="ECO:0000256" key="2">
    <source>
        <dbReference type="ARBA" id="ARBA00001933"/>
    </source>
</evidence>
<feature type="binding site" evidence="7">
    <location>
        <position position="290"/>
    </location>
    <ligand>
        <name>substrate</name>
    </ligand>
</feature>
<dbReference type="InterPro" id="IPR000821">
    <property type="entry name" value="Ala_racemase"/>
</dbReference>
<evidence type="ECO:0000256" key="6">
    <source>
        <dbReference type="ARBA" id="ARBA00023235"/>
    </source>
</evidence>
<dbReference type="NCBIfam" id="TIGR00492">
    <property type="entry name" value="alr"/>
    <property type="match status" value="1"/>
</dbReference>
<evidence type="ECO:0000256" key="7">
    <source>
        <dbReference type="HAMAP-Rule" id="MF_01201"/>
    </source>
</evidence>
<dbReference type="InterPro" id="IPR029066">
    <property type="entry name" value="PLP-binding_barrel"/>
</dbReference>
<dbReference type="Gene3D" id="3.20.20.10">
    <property type="entry name" value="Alanine racemase"/>
    <property type="match status" value="1"/>
</dbReference>
<feature type="modified residue" description="N6-(pyridoxal phosphate)lysine" evidence="7">
    <location>
        <position position="33"/>
    </location>
</feature>
<evidence type="ECO:0000259" key="8">
    <source>
        <dbReference type="SMART" id="SM01005"/>
    </source>
</evidence>
<comment type="cofactor">
    <cofactor evidence="2 7">
        <name>pyridoxal 5'-phosphate</name>
        <dbReference type="ChEBI" id="CHEBI:597326"/>
    </cofactor>
</comment>
<comment type="caution">
    <text evidence="9">The sequence shown here is derived from an EMBL/GenBank/DDBJ whole genome shotgun (WGS) entry which is preliminary data.</text>
</comment>
<dbReference type="PROSITE" id="PS00395">
    <property type="entry name" value="ALANINE_RACEMASE"/>
    <property type="match status" value="1"/>
</dbReference>
<dbReference type="Pfam" id="PF01168">
    <property type="entry name" value="Ala_racemase_N"/>
    <property type="match status" value="1"/>
</dbReference>
<feature type="active site" description="Proton acceptor; specific for L-alanine" evidence="7">
    <location>
        <position position="242"/>
    </location>
</feature>
<comment type="catalytic activity">
    <reaction evidence="1 7">
        <text>L-alanine = D-alanine</text>
        <dbReference type="Rhea" id="RHEA:20249"/>
        <dbReference type="ChEBI" id="CHEBI:57416"/>
        <dbReference type="ChEBI" id="CHEBI:57972"/>
        <dbReference type="EC" id="5.1.1.1"/>
    </reaction>
</comment>
<dbReference type="InterPro" id="IPR001608">
    <property type="entry name" value="Ala_racemase_N"/>
</dbReference>
<dbReference type="SUPFAM" id="SSF51419">
    <property type="entry name" value="PLP-binding barrel"/>
    <property type="match status" value="1"/>
</dbReference>
<evidence type="ECO:0000313" key="10">
    <source>
        <dbReference type="Proteomes" id="UP001607157"/>
    </source>
</evidence>
<keyword evidence="6 7" id="KW-0413">Isomerase</keyword>
<dbReference type="InterPro" id="IPR009006">
    <property type="entry name" value="Ala_racemase/Decarboxylase_C"/>
</dbReference>
<feature type="active site" description="Proton acceptor; specific for D-alanine" evidence="7">
    <location>
        <position position="33"/>
    </location>
</feature>
<dbReference type="CDD" id="cd00430">
    <property type="entry name" value="PLPDE_III_AR"/>
    <property type="match status" value="1"/>
</dbReference>
<dbReference type="PANTHER" id="PTHR30511:SF0">
    <property type="entry name" value="ALANINE RACEMASE, CATABOLIC-RELATED"/>
    <property type="match status" value="1"/>
</dbReference>
<dbReference type="HAMAP" id="MF_01201">
    <property type="entry name" value="Ala_racemase"/>
    <property type="match status" value="1"/>
</dbReference>
<dbReference type="EMBL" id="JBIHMM010000001">
    <property type="protein sequence ID" value="MFH0252756.1"/>
    <property type="molecule type" value="Genomic_DNA"/>
</dbReference>
<dbReference type="SMART" id="SM01005">
    <property type="entry name" value="Ala_racemase_C"/>
    <property type="match status" value="1"/>
</dbReference>
<comment type="pathway">
    <text evidence="7">Amino-acid biosynthesis; D-alanine biosynthesis; D-alanine from L-alanine: step 1/1.</text>
</comment>
<reference evidence="9 10" key="1">
    <citation type="submission" date="2024-10" db="EMBL/GenBank/DDBJ databases">
        <authorList>
            <person name="Yang X.-N."/>
        </authorList>
    </citation>
    <scope>NUCLEOTIDE SEQUENCE [LARGE SCALE GENOMIC DNA]</scope>
    <source>
        <strain evidence="9 10">CAU 1059</strain>
    </source>
</reference>
<comment type="function">
    <text evidence="7">Catalyzes the interconversion of L-alanine and D-alanine. May also act on other amino acids.</text>
</comment>
<evidence type="ECO:0000256" key="4">
    <source>
        <dbReference type="ARBA" id="ARBA00013089"/>
    </source>
</evidence>
<dbReference type="PRINTS" id="PR00992">
    <property type="entry name" value="ALARACEMASE"/>
</dbReference>
<evidence type="ECO:0000256" key="1">
    <source>
        <dbReference type="ARBA" id="ARBA00000316"/>
    </source>
</evidence>
<dbReference type="InterPro" id="IPR020622">
    <property type="entry name" value="Ala_racemase_pyridoxalP-BS"/>
</dbReference>
<keyword evidence="10" id="KW-1185">Reference proteome</keyword>
<sequence length="345" mass="36354">MSTAILTVDLNALVANWQVLAAMSRAETAAVVKADAYGLGAARVGRALARAGARTFFVAVAEEGASLRQALGPGPVIYVLSGHMAGDADMLSDMDLCPVLNSLDQMIRHLEALPGHPFALQLDTGMNRLGMEESEWSAVRDIAVAQGPQLIMSHLAASEIPGDEANRSQLALFREMTAGLDCPLSLANTGGVLLNRAYHFDVTRPGIGLYGGRPFADARPVATLDIPVIQCRDVAPGEAVGYNGTWIAKRPSRIATIGAGYADGIFRALSPRGAVWADDMRCPLAGRVSMDLIGVDVTDLPHDPKTLSLMGPDQGIDDVADAAGTIGYEILTALGARYTRRYTGG</sequence>
<evidence type="ECO:0000313" key="9">
    <source>
        <dbReference type="EMBL" id="MFH0252756.1"/>
    </source>
</evidence>
<feature type="binding site" evidence="7">
    <location>
        <position position="128"/>
    </location>
    <ligand>
        <name>substrate</name>
    </ligand>
</feature>
<dbReference type="RefSeq" id="WP_377169007.1">
    <property type="nucleotide sequence ID" value="NZ_JBHTJC010000001.1"/>
</dbReference>
<evidence type="ECO:0000256" key="5">
    <source>
        <dbReference type="ARBA" id="ARBA00022898"/>
    </source>
</evidence>